<dbReference type="RefSeq" id="WP_074462593.1">
    <property type="nucleotide sequence ID" value="NZ_FMUR01000011.1"/>
</dbReference>
<proteinExistence type="predicted"/>
<feature type="transmembrane region" description="Helical" evidence="1">
    <location>
        <begin position="12"/>
        <end position="35"/>
    </location>
</feature>
<sequence length="335" mass="38359">MLAVFLSVLKVVGIVLAVLLLIAILLVLLVLFVPVRYRIKGNYPKTVFAEGEGFDKDKAFLSVKFSWLLHVLSGKFFYPNPKGTEFVIRVLGVKIFPRKFGNKADDGADKKKNRDGNGTKENPEAENGIIFCEEFVNKKESFKDENTSLSEHIENNITELNQKDSEITEEKNEDEDKDTFFDKLKKVANTALELIKKPKHVFEKNQYTISRVCDKIRMIKNTLENDIFKRAYSLVKDKLTRLLKMILPDKSNIELYVGLGDPATEAELMSVYGVLYPVLYDKIKFTPDFENRALGVDLDLKGHITVFTVIYCVAVCYFNKDVKKVINRFKKIMNS</sequence>
<gene>
    <name evidence="2" type="ORF">SAMN02910451_02029</name>
</gene>
<keyword evidence="1" id="KW-0812">Transmembrane</keyword>
<evidence type="ECO:0000313" key="2">
    <source>
        <dbReference type="EMBL" id="SCY28436.1"/>
    </source>
</evidence>
<accession>A0A1G5EN95</accession>
<dbReference type="EMBL" id="FMUR01000011">
    <property type="protein sequence ID" value="SCY28436.1"/>
    <property type="molecule type" value="Genomic_DNA"/>
</dbReference>
<evidence type="ECO:0000313" key="3">
    <source>
        <dbReference type="Proteomes" id="UP000183047"/>
    </source>
</evidence>
<dbReference type="OrthoDB" id="2087351at2"/>
<keyword evidence="1" id="KW-0472">Membrane</keyword>
<evidence type="ECO:0008006" key="4">
    <source>
        <dbReference type="Google" id="ProtNLM"/>
    </source>
</evidence>
<protein>
    <recommendedName>
        <fullName evidence="4">DUF2953 domain-containing protein</fullName>
    </recommendedName>
</protein>
<name>A0A1G5EN95_9FIRM</name>
<keyword evidence="3" id="KW-1185">Reference proteome</keyword>
<dbReference type="AlphaFoldDB" id="A0A1G5EN95"/>
<keyword evidence="1" id="KW-1133">Transmembrane helix</keyword>
<evidence type="ECO:0000256" key="1">
    <source>
        <dbReference type="SAM" id="Phobius"/>
    </source>
</evidence>
<organism evidence="2 3">
    <name type="scientific">Butyrivibrio hungatei</name>
    <dbReference type="NCBI Taxonomy" id="185008"/>
    <lineage>
        <taxon>Bacteria</taxon>
        <taxon>Bacillati</taxon>
        <taxon>Bacillota</taxon>
        <taxon>Clostridia</taxon>
        <taxon>Lachnospirales</taxon>
        <taxon>Lachnospiraceae</taxon>
        <taxon>Butyrivibrio</taxon>
    </lineage>
</organism>
<dbReference type="Proteomes" id="UP000183047">
    <property type="component" value="Unassembled WGS sequence"/>
</dbReference>
<reference evidence="3" key="1">
    <citation type="submission" date="2016-10" db="EMBL/GenBank/DDBJ databases">
        <authorList>
            <person name="Varghese N."/>
            <person name="Submissions S."/>
        </authorList>
    </citation>
    <scope>NUCLEOTIDE SEQUENCE [LARGE SCALE GENOMIC DNA]</scope>
    <source>
        <strain evidence="3">XBD2006</strain>
    </source>
</reference>